<dbReference type="RefSeq" id="WP_090770011.1">
    <property type="nucleotide sequence ID" value="NZ_FMZH01000006.1"/>
</dbReference>
<sequence>MYRLIKALSFVCILLFADFAEAQVCTGNFGQPLINQTFGQGNNTDNWYGPLAQYAPGATTFTTFMGPPGPNPSALAPNQSGLVKTPATPGNPYPIYWQPHADHTGDTNGLMLLIDGIATKTVFFEQKMDDLCPNTLLRLSIWVLNTNSATANAQPPNMILKVIDPNGNLLGNASTGNVTADGRWHQYTLDFSNGNNSTVTLQLINDTQTNSGNDFALDDITVQACGPAITPYFNLNNSSLNMCEGNTNSFTVNANILPEYTNPVYQWQENKGNGWVDITGLTTKQATINFSNQPAGTYQYRLITAINGNIDKVNCRAVSDPITVTVNPLPVARAENFGPFCNGSTIQLFASGGTSYLWSGPNGYNSTAQNPTIINATKAMEGEYTVQVTANGCTSPASIQVLVHDPIIITTNIQTATICEGKSIQLAASGGTEYLWQPATGLSDPQSPDPVASPTETTTYTVRVTNNGCSETAQITVHVNKNAKADAGVDQKIVNGQKITLNGKVSDDVTYLWTPSDYLDDPTKLNPVASPPHDITYTLQATSNLGCSSSSDEVNITVYPKVVIPNTFSPNGDNVNDTWNIPATASFHNPVVKIMNRYGNLVYQSTGPYKPWDGKMNGKDLPPAVYYYSVYLNEDFQTYTGWLMLVR</sequence>
<keyword evidence="3" id="KW-1185">Reference proteome</keyword>
<dbReference type="SUPFAM" id="SSF49299">
    <property type="entry name" value="PKD domain"/>
    <property type="match status" value="1"/>
</dbReference>
<dbReference type="InterPro" id="IPR026341">
    <property type="entry name" value="T9SS_type_B"/>
</dbReference>
<evidence type="ECO:0000256" key="1">
    <source>
        <dbReference type="SAM" id="SignalP"/>
    </source>
</evidence>
<dbReference type="InterPro" id="IPR013783">
    <property type="entry name" value="Ig-like_fold"/>
</dbReference>
<gene>
    <name evidence="2" type="ORF">SAMN04488024_106288</name>
</gene>
<proteinExistence type="predicted"/>
<dbReference type="Gene3D" id="2.60.40.10">
    <property type="entry name" value="Immunoglobulins"/>
    <property type="match status" value="2"/>
</dbReference>
<protein>
    <submittedName>
        <fullName evidence="2">Gliding motility-associated C-terminal domain-containing protein</fullName>
    </submittedName>
</protein>
<evidence type="ECO:0000313" key="3">
    <source>
        <dbReference type="Proteomes" id="UP000199455"/>
    </source>
</evidence>
<accession>A0A1G6VZN2</accession>
<organism evidence="2 3">
    <name type="scientific">Pedobacter soli</name>
    <dbReference type="NCBI Taxonomy" id="390242"/>
    <lineage>
        <taxon>Bacteria</taxon>
        <taxon>Pseudomonadati</taxon>
        <taxon>Bacteroidota</taxon>
        <taxon>Sphingobacteriia</taxon>
        <taxon>Sphingobacteriales</taxon>
        <taxon>Sphingobacteriaceae</taxon>
        <taxon>Pedobacter</taxon>
    </lineage>
</organism>
<dbReference type="EMBL" id="FMZH01000006">
    <property type="protein sequence ID" value="SDD58245.1"/>
    <property type="molecule type" value="Genomic_DNA"/>
</dbReference>
<dbReference type="NCBIfam" id="TIGR04131">
    <property type="entry name" value="Bac_Flav_CTERM"/>
    <property type="match status" value="1"/>
</dbReference>
<name>A0A1G6VZN2_9SPHI</name>
<keyword evidence="1" id="KW-0732">Signal</keyword>
<dbReference type="Gene3D" id="2.60.120.260">
    <property type="entry name" value="Galactose-binding domain-like"/>
    <property type="match status" value="1"/>
</dbReference>
<dbReference type="Pfam" id="PF13585">
    <property type="entry name" value="CHU_C"/>
    <property type="match status" value="1"/>
</dbReference>
<feature type="signal peptide" evidence="1">
    <location>
        <begin position="1"/>
        <end position="22"/>
    </location>
</feature>
<reference evidence="3" key="1">
    <citation type="submission" date="2016-10" db="EMBL/GenBank/DDBJ databases">
        <authorList>
            <person name="Varghese N."/>
            <person name="Submissions S."/>
        </authorList>
    </citation>
    <scope>NUCLEOTIDE SEQUENCE [LARGE SCALE GENOMIC DNA]</scope>
    <source>
        <strain evidence="3">DSM 18609</strain>
    </source>
</reference>
<dbReference type="Proteomes" id="UP000199455">
    <property type="component" value="Unassembled WGS sequence"/>
</dbReference>
<dbReference type="STRING" id="390242.SAMN04488024_106288"/>
<dbReference type="InterPro" id="IPR035986">
    <property type="entry name" value="PKD_dom_sf"/>
</dbReference>
<evidence type="ECO:0000313" key="2">
    <source>
        <dbReference type="EMBL" id="SDD58245.1"/>
    </source>
</evidence>
<feature type="chain" id="PRO_5011643411" evidence="1">
    <location>
        <begin position="23"/>
        <end position="647"/>
    </location>
</feature>
<dbReference type="AlphaFoldDB" id="A0A1G6VZN2"/>